<comment type="similarity">
    <text evidence="1">Belongs to the palA/RIM20 family.</text>
</comment>
<dbReference type="FunFam" id="3.90.550.50:FF:000036">
    <property type="entry name" value="Putative glycosyltransferase family 31 protein"/>
    <property type="match status" value="1"/>
</dbReference>
<name>A0A9Q8SDP9_9PEZI</name>
<dbReference type="PROSITE" id="PS51180">
    <property type="entry name" value="BRO1"/>
    <property type="match status" value="1"/>
</dbReference>
<evidence type="ECO:0000259" key="4">
    <source>
        <dbReference type="PROSITE" id="PS51180"/>
    </source>
</evidence>
<dbReference type="Proteomes" id="UP000830671">
    <property type="component" value="Chromosome 1"/>
</dbReference>
<dbReference type="Gene3D" id="1.20.120.560">
    <property type="entry name" value="alix/aip1 in complex with the ypdl late domain"/>
    <property type="match status" value="1"/>
</dbReference>
<dbReference type="InterPro" id="IPR025304">
    <property type="entry name" value="ALIX_V_dom"/>
</dbReference>
<evidence type="ECO:0000256" key="3">
    <source>
        <dbReference type="SAM" id="MobiDB-lite"/>
    </source>
</evidence>
<dbReference type="KEGG" id="clup:CLUP02_01969"/>
<dbReference type="GeneID" id="73336014"/>
<gene>
    <name evidence="5" type="ORF">CLUP02_01969</name>
</gene>
<evidence type="ECO:0000256" key="2">
    <source>
        <dbReference type="SAM" id="Coils"/>
    </source>
</evidence>
<dbReference type="InterPro" id="IPR004328">
    <property type="entry name" value="BRO1_dom"/>
</dbReference>
<feature type="coiled-coil region" evidence="2">
    <location>
        <begin position="1350"/>
        <end position="1377"/>
    </location>
</feature>
<dbReference type="Pfam" id="PF03097">
    <property type="entry name" value="BRO1"/>
    <property type="match status" value="1"/>
</dbReference>
<dbReference type="CDD" id="cd09241">
    <property type="entry name" value="BRO1_ScRim20-like"/>
    <property type="match status" value="1"/>
</dbReference>
<dbReference type="PANTHER" id="PTHR23030">
    <property type="entry name" value="PCD6 INTERACTING PROTEIN-RELATED"/>
    <property type="match status" value="1"/>
</dbReference>
<feature type="region of interest" description="Disordered" evidence="3">
    <location>
        <begin position="1790"/>
        <end position="1922"/>
    </location>
</feature>
<feature type="coiled-coil region" evidence="2">
    <location>
        <begin position="1697"/>
        <end position="1724"/>
    </location>
</feature>
<evidence type="ECO:0000313" key="5">
    <source>
        <dbReference type="EMBL" id="UQC75315.1"/>
    </source>
</evidence>
<dbReference type="RefSeq" id="XP_049136961.1">
    <property type="nucleotide sequence ID" value="XM_049281004.1"/>
</dbReference>
<feature type="compositionally biased region" description="Low complexity" evidence="3">
    <location>
        <begin position="1900"/>
        <end position="1912"/>
    </location>
</feature>
<proteinExistence type="inferred from homology"/>
<feature type="region of interest" description="Disordered" evidence="3">
    <location>
        <begin position="1001"/>
        <end position="1031"/>
    </location>
</feature>
<dbReference type="CDD" id="cd09236">
    <property type="entry name" value="V_AnPalA_UmRIM20_like"/>
    <property type="match status" value="1"/>
</dbReference>
<dbReference type="Pfam" id="PF04646">
    <property type="entry name" value="DUF604"/>
    <property type="match status" value="1"/>
</dbReference>
<accession>A0A9Q8SDP9</accession>
<feature type="compositionally biased region" description="Polar residues" evidence="3">
    <location>
        <begin position="1913"/>
        <end position="1922"/>
    </location>
</feature>
<sequence length="1922" mass="215532">MAGYPCTPNLIPINHPTRVPTSSPKCVGSSIQGPGRTNQTWPACFFFLYPFLHISLFPSKYPRGSRTWFIHMPPALFPSSITLPFQFPHPLTAYPGNFPPSPVHHSTPYRSLLFFAAIHEYVFEPGLPFTSAHYSYAFASPTQHYLSAKTLFSFFQTSSTSSSLISHPSPTTPFLLLRLSSSRRNLDRQSRQRFRSRSRPHISLVIVVVNVFPITCRSYDRVTRSATITALLVTIFTTSSELLLPPLFSLHHPEYSLVGFSWLLSPAIVYTSPSPASQGRHPLTTVKLDEKQLEVFIRTMGAKLPNPHRVCSMRNPLTRTLLFAVVVLIVMALTLRNDAIDVRGRIMKTGAGVKSSITHQQPLDPVKSHGSSSLSEKIPAEPAPSSSHVMNCDINTDHIKTLKDKYGLSEKIHYFKRYVRFSRKPIQRKGYTVLDQEFLPKKFKTVDITKSYAPEECHEPLDVPVTQSSYPSTVNASDFMFAVSTTYKRFNDPKTSPIKEWAHWLTDSNGKSNGGKLLLLLLDASDAELKDASDRLKRVGIDADVAHSDPSMEMAVRYLTLVPYLYNHPERKTRKWLVTCDDDTFFPSMHGLIDKFATFDHLDPLYIGTLSEDVNAIHRHGSQAFGGAGVFLSVPLAAAINQLYESCKTETKIKEANSGWGPQGDILLRKCIYENTEVRLTNIWELWQLDLYGDPAGFYESGIKPLSLHHYKGGGWHYAMPLQSAKVGHACGEDCAYQRFITADDFIIANGFSVAHYPQGIDFNLDQMERTFTPAPDDIGWNLDYMFGPQRRSLHKTGRKIAWELQEAHVQEDGSVLQVYTRRKDDERWVEEDGEPMSKIDGVIELGDSGIAKKLKDGSKPIRSSFHAFVQPRTPRPVRNSCPSAEMARARFDSDGSKKVNLADKERQVALPRAPTYNYDNTPGQDHNYNPLTVIPSLKHNNTLLRFDSHLDFGIQLALSFGMDCVDGSRNRHIDLSTTWYGLILVQGKANIGAYVEFQNSHAPPPPEAGSRHNALVPRQPRGSTTTSPKPREALFHHGDVSIAFIHPSVSPNFLVMASISNILSLPFRKSTQLSLSSTIRQYINTKYDQHPDMFRQDLEVIDALRRDAVNVREPHPSGVKKLQAYAGQLVWIGGKFPIDIGAEFTWYPALGYNTERPMVRNNLKYELMNILYNLASLYSQLAVAQSRSGTEGLKTAAGHFASASGVLEHMLKEVLPELRMSDPPEDMDANTLESLSQLLLAQSQECFWQKAVMDGYKDAIIARLAARVSDLYNSAGEAAMKSEAISSAWIHHMSAKHHHFAGAAQYRAACDCLEKRKYGEEVARLQDAVSCVNEGLKESRGGYLNKAVLEDLNGLKRKVEEDLKRAEKDNDVIYLQPVPPKSELKILDRANMAVARVPPQIANPFDYLGDQAEFGPALFTKLVPFSVHAAITIYEQLRDRIVNENIIGQMETQTEKLHAMLSSINLPGSLQALEKPLGLPHSLVHHAEEIRQADAIGRIQRAFSDIDKLRTADIAIFNEGKAILAAEEEEDNRMRRKYGTDRWSRPESRSDPQGGQFWAQVAEIEGYFASSTSSDAVVREKYKEVQDLLEMLSGSDRAIMDYVPSSRRMDIPEHLKPVIGRLRGAYNDVLRLESKRRKKAEVLREKARTDDIKPDILKEAARLERTYPTTAIVPAHFEDFFEKRLDKLYDSEIEAVAKEEDEQERLMTEVQRVNREFESQKKNMSSGSRERELALQKLDNAYYKYKEIVNNVDVGRKFYNDLSKVVGQNFRDPVKAWAAERRMDAKSLEEEVSMPPLNSLNLNRSPVHSPTGSNYDPRPQSYFSASVVPGTTAQQQQPPSRHEVHSPAEAHIQSWAGSTVEPQHPRPAAGMSSMWQPDMGIKFGAQPGAPAPPGGSTQGQGPASQPPQGGTWNPSSGIKFG</sequence>
<dbReference type="Gene3D" id="1.20.140.50">
    <property type="entry name" value="alix/aip1 like domains"/>
    <property type="match status" value="1"/>
</dbReference>
<keyword evidence="2" id="KW-0175">Coiled coil</keyword>
<feature type="region of interest" description="Disordered" evidence="3">
    <location>
        <begin position="356"/>
        <end position="389"/>
    </location>
</feature>
<dbReference type="EMBL" id="CP019471">
    <property type="protein sequence ID" value="UQC75315.1"/>
    <property type="molecule type" value="Genomic_DNA"/>
</dbReference>
<keyword evidence="6" id="KW-1185">Reference proteome</keyword>
<dbReference type="InterPro" id="IPR006740">
    <property type="entry name" value="DUF604"/>
</dbReference>
<dbReference type="SMART" id="SM01041">
    <property type="entry name" value="BRO1"/>
    <property type="match status" value="1"/>
</dbReference>
<feature type="compositionally biased region" description="Polar residues" evidence="3">
    <location>
        <begin position="1797"/>
        <end position="1815"/>
    </location>
</feature>
<dbReference type="InterPro" id="IPR038499">
    <property type="entry name" value="BRO1_sf"/>
</dbReference>
<dbReference type="Gene3D" id="1.25.40.280">
    <property type="entry name" value="alix/aip1 like domains"/>
    <property type="match status" value="1"/>
</dbReference>
<dbReference type="PANTHER" id="PTHR23030:SF39">
    <property type="entry name" value="PROGRAMMED CELL DEATH 6-INTERACTING PROTEIN"/>
    <property type="match status" value="1"/>
</dbReference>
<dbReference type="Pfam" id="PF13949">
    <property type="entry name" value="ALIX_LYPXL_bnd"/>
    <property type="match status" value="1"/>
</dbReference>
<dbReference type="Gene3D" id="3.90.550.50">
    <property type="match status" value="1"/>
</dbReference>
<evidence type="ECO:0000313" key="6">
    <source>
        <dbReference type="Proteomes" id="UP000830671"/>
    </source>
</evidence>
<feature type="compositionally biased region" description="Polar residues" evidence="3">
    <location>
        <begin position="1822"/>
        <end position="1840"/>
    </location>
</feature>
<evidence type="ECO:0000256" key="1">
    <source>
        <dbReference type="ARBA" id="ARBA00038154"/>
    </source>
</evidence>
<reference evidence="5" key="1">
    <citation type="journal article" date="2021" name="Mol. Plant Microbe Interact.">
        <title>Complete Genome Sequence of the Plant-Pathogenic Fungus Colletotrichum lupini.</title>
        <authorList>
            <person name="Baroncelli R."/>
            <person name="Pensec F."/>
            <person name="Da Lio D."/>
            <person name="Boufleur T."/>
            <person name="Vicente I."/>
            <person name="Sarrocco S."/>
            <person name="Picot A."/>
            <person name="Baraldi E."/>
            <person name="Sukno S."/>
            <person name="Thon M."/>
            <person name="Le Floch G."/>
        </authorList>
    </citation>
    <scope>NUCLEOTIDE SEQUENCE</scope>
    <source>
        <strain evidence="5">IMI 504893</strain>
    </source>
</reference>
<feature type="domain" description="BRO1" evidence="4">
    <location>
        <begin position="1062"/>
        <end position="1458"/>
    </location>
</feature>
<organism evidence="5 6">
    <name type="scientific">Colletotrichum lupini</name>
    <dbReference type="NCBI Taxonomy" id="145971"/>
    <lineage>
        <taxon>Eukaryota</taxon>
        <taxon>Fungi</taxon>
        <taxon>Dikarya</taxon>
        <taxon>Ascomycota</taxon>
        <taxon>Pezizomycotina</taxon>
        <taxon>Sordariomycetes</taxon>
        <taxon>Hypocreomycetidae</taxon>
        <taxon>Glomerellales</taxon>
        <taxon>Glomerellaceae</taxon>
        <taxon>Colletotrichum</taxon>
        <taxon>Colletotrichum acutatum species complex</taxon>
    </lineage>
</organism>
<protein>
    <submittedName>
        <fullName evidence="5">BRO1-like domain-containing protein</fullName>
    </submittedName>
</protein>
<dbReference type="GO" id="GO:0005768">
    <property type="term" value="C:endosome"/>
    <property type="evidence" value="ECO:0007669"/>
    <property type="project" value="TreeGrafter"/>
</dbReference>